<proteinExistence type="predicted"/>
<organism evidence="1">
    <name type="scientific">marine sediment metagenome</name>
    <dbReference type="NCBI Taxonomy" id="412755"/>
    <lineage>
        <taxon>unclassified sequences</taxon>
        <taxon>metagenomes</taxon>
        <taxon>ecological metagenomes</taxon>
    </lineage>
</organism>
<accession>X0SUL8</accession>
<protein>
    <submittedName>
        <fullName evidence="1">Uncharacterized protein</fullName>
    </submittedName>
</protein>
<comment type="caution">
    <text evidence="1">The sequence shown here is derived from an EMBL/GenBank/DDBJ whole genome shotgun (WGS) entry which is preliminary data.</text>
</comment>
<evidence type="ECO:0000313" key="1">
    <source>
        <dbReference type="EMBL" id="GAF67470.1"/>
    </source>
</evidence>
<gene>
    <name evidence="1" type="ORF">S01H1_12237</name>
</gene>
<name>X0SUL8_9ZZZZ</name>
<dbReference type="EMBL" id="BARS01006266">
    <property type="protein sequence ID" value="GAF67470.1"/>
    <property type="molecule type" value="Genomic_DNA"/>
</dbReference>
<dbReference type="AlphaFoldDB" id="X0SUL8"/>
<reference evidence="1" key="1">
    <citation type="journal article" date="2014" name="Front. Microbiol.">
        <title>High frequency of phylogenetically diverse reductive dehalogenase-homologous genes in deep subseafloor sedimentary metagenomes.</title>
        <authorList>
            <person name="Kawai M."/>
            <person name="Futagami T."/>
            <person name="Toyoda A."/>
            <person name="Takaki Y."/>
            <person name="Nishi S."/>
            <person name="Hori S."/>
            <person name="Arai W."/>
            <person name="Tsubouchi T."/>
            <person name="Morono Y."/>
            <person name="Uchiyama I."/>
            <person name="Ito T."/>
            <person name="Fujiyama A."/>
            <person name="Inagaki F."/>
            <person name="Takami H."/>
        </authorList>
    </citation>
    <scope>NUCLEOTIDE SEQUENCE</scope>
    <source>
        <strain evidence="1">Expedition CK06-06</strain>
    </source>
</reference>
<sequence length="72" mass="7932">MSIKIDVPASEIKSKPDKVASRYVDAFLGCERTLDDCCIAGIGQDPAYTNGCSSFGWQRGNQWTIDRRSACK</sequence>